<dbReference type="NCBIfam" id="TIGR03696">
    <property type="entry name" value="Rhs_assc_core"/>
    <property type="match status" value="1"/>
</dbReference>
<organism evidence="1 2">
    <name type="scientific">Tunturiibacter lichenicola</name>
    <dbReference type="NCBI Taxonomy" id="2051959"/>
    <lineage>
        <taxon>Bacteria</taxon>
        <taxon>Pseudomonadati</taxon>
        <taxon>Acidobacteriota</taxon>
        <taxon>Terriglobia</taxon>
        <taxon>Terriglobales</taxon>
        <taxon>Acidobacteriaceae</taxon>
        <taxon>Tunturiibacter</taxon>
    </lineage>
</organism>
<sequence>MSNNNLTSGNVVQGATIDGEKIGSWQPNHFFWIGTDWLGTKRYESAGEGDISSQAVPITPASYTSLPFGDALSSIGYDPTHFTGKERDTESGLDYFGARYMGSTMGRFMSPDWSDDPVAIPYSDLSNPQTLNLYALRWKQPSQQR</sequence>
<evidence type="ECO:0000313" key="2">
    <source>
        <dbReference type="Proteomes" id="UP000569092"/>
    </source>
</evidence>
<reference evidence="1 2" key="1">
    <citation type="submission" date="2020-08" db="EMBL/GenBank/DDBJ databases">
        <title>Genomic Encyclopedia of Type Strains, Phase IV (KMG-V): Genome sequencing to study the core and pangenomes of soil and plant-associated prokaryotes.</title>
        <authorList>
            <person name="Whitman W."/>
        </authorList>
    </citation>
    <scope>NUCLEOTIDE SEQUENCE [LARGE SCALE GENOMIC DNA]</scope>
    <source>
        <strain evidence="1 2">M8US30</strain>
    </source>
</reference>
<protein>
    <submittedName>
        <fullName evidence="1">RHS repeat-associated protein</fullName>
    </submittedName>
</protein>
<dbReference type="Gene3D" id="2.180.10.10">
    <property type="entry name" value="RHS repeat-associated core"/>
    <property type="match status" value="1"/>
</dbReference>
<gene>
    <name evidence="1" type="ORF">HDF10_001236</name>
</gene>
<dbReference type="EMBL" id="JACHDZ010000001">
    <property type="protein sequence ID" value="MBB5343286.1"/>
    <property type="molecule type" value="Genomic_DNA"/>
</dbReference>
<proteinExistence type="predicted"/>
<evidence type="ECO:0000313" key="1">
    <source>
        <dbReference type="EMBL" id="MBB5343286.1"/>
    </source>
</evidence>
<dbReference type="Proteomes" id="UP000569092">
    <property type="component" value="Unassembled WGS sequence"/>
</dbReference>
<comment type="caution">
    <text evidence="1">The sequence shown here is derived from an EMBL/GenBank/DDBJ whole genome shotgun (WGS) entry which is preliminary data.</text>
</comment>
<name>A0A7W8J671_9BACT</name>
<accession>A0A7W8J671</accession>
<dbReference type="InterPro" id="IPR022385">
    <property type="entry name" value="Rhs_assc_core"/>
</dbReference>
<dbReference type="AlphaFoldDB" id="A0A7W8J671"/>